<evidence type="ECO:0000256" key="1">
    <source>
        <dbReference type="SAM" id="MobiDB-lite"/>
    </source>
</evidence>
<name>A0A093V3M0_TALMA</name>
<sequence>MTVYRTHFDTVCNLLSSTNTINRPQLATCQAAKRSLLNKDSVMRNSSEHSDNLSGPSENSTVSGDQGKQRGDKAGYLYLGIRTRKRYLDKPFQSYVLFKQAFVPLTPSKVQQAKKNLLIERSRAKLCH</sequence>
<organism evidence="2">
    <name type="scientific">Talaromyces marneffei PM1</name>
    <dbReference type="NCBI Taxonomy" id="1077442"/>
    <lineage>
        <taxon>Eukaryota</taxon>
        <taxon>Fungi</taxon>
        <taxon>Dikarya</taxon>
        <taxon>Ascomycota</taxon>
        <taxon>Pezizomycotina</taxon>
        <taxon>Eurotiomycetes</taxon>
        <taxon>Eurotiomycetidae</taxon>
        <taxon>Eurotiales</taxon>
        <taxon>Trichocomaceae</taxon>
        <taxon>Talaromyces</taxon>
        <taxon>Talaromyces sect. Talaromyces</taxon>
    </lineage>
</organism>
<dbReference type="HOGENOM" id="CLU_1961048_0_0_1"/>
<proteinExistence type="predicted"/>
<feature type="region of interest" description="Disordered" evidence="1">
    <location>
        <begin position="40"/>
        <end position="71"/>
    </location>
</feature>
<comment type="caution">
    <text evidence="2">The sequence shown here is derived from an EMBL/GenBank/DDBJ whole genome shotgun (WGS) entry which is preliminary data.</text>
</comment>
<protein>
    <submittedName>
        <fullName evidence="2">Uncharacterized protein</fullName>
    </submittedName>
</protein>
<feature type="compositionally biased region" description="Polar residues" evidence="1">
    <location>
        <begin position="52"/>
        <end position="66"/>
    </location>
</feature>
<dbReference type="EMBL" id="JPOX01000027">
    <property type="protein sequence ID" value="KFX44559.1"/>
    <property type="molecule type" value="Genomic_DNA"/>
</dbReference>
<evidence type="ECO:0000313" key="2">
    <source>
        <dbReference type="EMBL" id="KFX44559.1"/>
    </source>
</evidence>
<gene>
    <name evidence="2" type="ORF">GQ26_0270030</name>
</gene>
<dbReference type="AlphaFoldDB" id="A0A093V3M0"/>
<reference evidence="2" key="1">
    <citation type="journal article" date="2014" name="PLoS Genet.">
        <title>Signature Gene Expression Reveals Novel Clues to the Molecular Mechanisms of Dimorphic Transition in Penicillium marneffei.</title>
        <authorList>
            <person name="Yang E."/>
            <person name="Wang G."/>
            <person name="Cai J."/>
            <person name="Woo P.C."/>
            <person name="Lau S.K."/>
            <person name="Yuen K.-Y."/>
            <person name="Chow W.-N."/>
            <person name="Lin X."/>
        </authorList>
    </citation>
    <scope>NUCLEOTIDE SEQUENCE [LARGE SCALE GENOMIC DNA]</scope>
    <source>
        <strain evidence="2">PM1</strain>
    </source>
</reference>
<accession>A0A093V3M0</accession>